<evidence type="ECO:0000256" key="2">
    <source>
        <dbReference type="ARBA" id="ARBA00022723"/>
    </source>
</evidence>
<dbReference type="InterPro" id="IPR006026">
    <property type="entry name" value="Peptidase_Metallo"/>
</dbReference>
<keyword evidence="5 8" id="KW-0482">Metalloprotease</keyword>
<evidence type="ECO:0000313" key="9">
    <source>
        <dbReference type="Proteomes" id="UP001374803"/>
    </source>
</evidence>
<dbReference type="EMBL" id="CP089983">
    <property type="protein sequence ID" value="WXB03375.1"/>
    <property type="molecule type" value="Genomic_DNA"/>
</dbReference>
<dbReference type="SMART" id="SM00235">
    <property type="entry name" value="ZnMc"/>
    <property type="match status" value="1"/>
</dbReference>
<feature type="region of interest" description="Disordered" evidence="6">
    <location>
        <begin position="272"/>
        <end position="297"/>
    </location>
</feature>
<dbReference type="EC" id="3.4.24.-" evidence="8"/>
<dbReference type="Proteomes" id="UP001374803">
    <property type="component" value="Chromosome"/>
</dbReference>
<keyword evidence="3 8" id="KW-0378">Hydrolase</keyword>
<keyword evidence="2" id="KW-0479">Metal-binding</keyword>
<evidence type="ECO:0000256" key="5">
    <source>
        <dbReference type="ARBA" id="ARBA00023049"/>
    </source>
</evidence>
<protein>
    <submittedName>
        <fullName evidence="8">Matrixin family metalloprotease</fullName>
        <ecNumber evidence="8">3.4.24.-</ecNumber>
    </submittedName>
</protein>
<keyword evidence="9" id="KW-1185">Reference proteome</keyword>
<dbReference type="InterPro" id="IPR021190">
    <property type="entry name" value="Pept_M10A"/>
</dbReference>
<evidence type="ECO:0000313" key="8">
    <source>
        <dbReference type="EMBL" id="WXB03375.1"/>
    </source>
</evidence>
<sequence>MELRNTLFALALAGATLGPISNAHGFCRTMTGREANDPPGTNRCAGWNEREQRACCPYGKPLYWKNACIGYSLQKDASRQVSLADAERVFTRAFETWTKTTCSSDAASRVSIQVSYLGPVACGTVGYDTDGPNQNVIVFRDSSWDHMDASNTLGLTTVRYDPTTGEMFDADMEINAYQRRPLSIADSLPSGAVDLPSIATHEAGHVLGFAHSSAEDATMFASYRAMTMRDLSPDDTSGICGVYKSDQTRVTAAGPLPADSCDPTPRHGYTGACVSESSSGGGGCSVPGDDSPRSPSPIAVGLSALGLVLLRRMRATTSAD</sequence>
<dbReference type="SUPFAM" id="SSF55486">
    <property type="entry name" value="Metalloproteases ('zincins'), catalytic domain"/>
    <property type="match status" value="1"/>
</dbReference>
<dbReference type="InterPro" id="IPR001818">
    <property type="entry name" value="Pept_M10_metallopeptidase"/>
</dbReference>
<name>A0ABZ2L2B5_9BACT</name>
<dbReference type="Gene3D" id="3.40.390.10">
    <property type="entry name" value="Collagenase (Catalytic Domain)"/>
    <property type="match status" value="1"/>
</dbReference>
<keyword evidence="1" id="KW-0645">Protease</keyword>
<keyword evidence="4" id="KW-0862">Zinc</keyword>
<evidence type="ECO:0000256" key="1">
    <source>
        <dbReference type="ARBA" id="ARBA00022670"/>
    </source>
</evidence>
<dbReference type="PRINTS" id="PR00138">
    <property type="entry name" value="MATRIXIN"/>
</dbReference>
<dbReference type="GO" id="GO:0008237">
    <property type="term" value="F:metallopeptidase activity"/>
    <property type="evidence" value="ECO:0007669"/>
    <property type="project" value="UniProtKB-KW"/>
</dbReference>
<dbReference type="InterPro" id="IPR024079">
    <property type="entry name" value="MetalloPept_cat_dom_sf"/>
</dbReference>
<evidence type="ECO:0000256" key="6">
    <source>
        <dbReference type="SAM" id="MobiDB-lite"/>
    </source>
</evidence>
<evidence type="ECO:0000259" key="7">
    <source>
        <dbReference type="SMART" id="SM00235"/>
    </source>
</evidence>
<dbReference type="RefSeq" id="WP_394833005.1">
    <property type="nucleotide sequence ID" value="NZ_CP089929.1"/>
</dbReference>
<dbReference type="PANTHER" id="PTHR10201:SF323">
    <property type="entry name" value="MATRIX METALLOPROTEINASE-21"/>
    <property type="match status" value="1"/>
</dbReference>
<proteinExistence type="predicted"/>
<feature type="domain" description="Peptidase metallopeptidase" evidence="7">
    <location>
        <begin position="60"/>
        <end position="245"/>
    </location>
</feature>
<dbReference type="Pfam" id="PF00413">
    <property type="entry name" value="Peptidase_M10"/>
    <property type="match status" value="1"/>
</dbReference>
<reference evidence="8" key="1">
    <citation type="submission" date="2021-12" db="EMBL/GenBank/DDBJ databases">
        <title>Discovery of the Pendulisporaceae a myxobacterial family with distinct sporulation behavior and unique specialized metabolism.</title>
        <authorList>
            <person name="Garcia R."/>
            <person name="Popoff A."/>
            <person name="Bader C.D."/>
            <person name="Loehr J."/>
            <person name="Walesch S."/>
            <person name="Walt C."/>
            <person name="Boldt J."/>
            <person name="Bunk B."/>
            <person name="Haeckl F.J.F.P.J."/>
            <person name="Gunesch A.P."/>
            <person name="Birkelbach J."/>
            <person name="Nuebel U."/>
            <person name="Pietschmann T."/>
            <person name="Bach T."/>
            <person name="Mueller R."/>
        </authorList>
    </citation>
    <scope>NUCLEOTIDE SEQUENCE</scope>
    <source>
        <strain evidence="8">MSr11367</strain>
    </source>
</reference>
<gene>
    <name evidence="8" type="ORF">LVJ94_41535</name>
</gene>
<evidence type="ECO:0000256" key="3">
    <source>
        <dbReference type="ARBA" id="ARBA00022801"/>
    </source>
</evidence>
<dbReference type="PANTHER" id="PTHR10201">
    <property type="entry name" value="MATRIX METALLOPROTEINASE"/>
    <property type="match status" value="1"/>
</dbReference>
<organism evidence="8 9">
    <name type="scientific">Pendulispora rubella</name>
    <dbReference type="NCBI Taxonomy" id="2741070"/>
    <lineage>
        <taxon>Bacteria</taxon>
        <taxon>Pseudomonadati</taxon>
        <taxon>Myxococcota</taxon>
        <taxon>Myxococcia</taxon>
        <taxon>Myxococcales</taxon>
        <taxon>Sorangiineae</taxon>
        <taxon>Pendulisporaceae</taxon>
        <taxon>Pendulispora</taxon>
    </lineage>
</organism>
<accession>A0ABZ2L2B5</accession>
<evidence type="ECO:0000256" key="4">
    <source>
        <dbReference type="ARBA" id="ARBA00022833"/>
    </source>
</evidence>